<evidence type="ECO:0000259" key="5">
    <source>
        <dbReference type="Pfam" id="PF08479"/>
    </source>
</evidence>
<evidence type="ECO:0000256" key="1">
    <source>
        <dbReference type="ARBA" id="ARBA00022452"/>
    </source>
</evidence>
<keyword evidence="3" id="KW-0998">Cell outer membrane</keyword>
<dbReference type="GO" id="GO:0098046">
    <property type="term" value="C:type V protein secretion system complex"/>
    <property type="evidence" value="ECO:0007669"/>
    <property type="project" value="TreeGrafter"/>
</dbReference>
<dbReference type="Pfam" id="PF03865">
    <property type="entry name" value="ShlB"/>
    <property type="match status" value="1"/>
</dbReference>
<evidence type="ECO:0000259" key="4">
    <source>
        <dbReference type="Pfam" id="PF03865"/>
    </source>
</evidence>
<evidence type="ECO:0000313" key="7">
    <source>
        <dbReference type="EMBL" id="SPL72406.1"/>
    </source>
</evidence>
<dbReference type="Proteomes" id="UP000245974">
    <property type="component" value="Unassembled WGS sequence"/>
</dbReference>
<organism evidence="7 8">
    <name type="scientific">Acinetobacter stercoris</name>
    <dbReference type="NCBI Taxonomy" id="2126983"/>
    <lineage>
        <taxon>Bacteria</taxon>
        <taxon>Pseudomonadati</taxon>
        <taxon>Pseudomonadota</taxon>
        <taxon>Gammaproteobacteria</taxon>
        <taxon>Moraxellales</taxon>
        <taxon>Moraxellaceae</taxon>
        <taxon>Acinetobacter</taxon>
    </lineage>
</organism>
<proteinExistence type="predicted"/>
<dbReference type="PANTHER" id="PTHR34597:SF3">
    <property type="entry name" value="OUTER MEMBRANE TRANSPORTER CDIB"/>
    <property type="match status" value="1"/>
</dbReference>
<dbReference type="InterPro" id="IPR035251">
    <property type="entry name" value="ShlB_POTRA"/>
</dbReference>
<dbReference type="PIRSF" id="PIRSF029745">
    <property type="entry name" value="FhaC"/>
    <property type="match status" value="1"/>
</dbReference>
<dbReference type="GO" id="GO:0046819">
    <property type="term" value="P:protein secretion by the type V secretion system"/>
    <property type="evidence" value="ECO:0007669"/>
    <property type="project" value="TreeGrafter"/>
</dbReference>
<dbReference type="EMBL" id="OOGT01000285">
    <property type="protein sequence ID" value="SPL72406.1"/>
    <property type="molecule type" value="Genomic_DNA"/>
</dbReference>
<sequence>MKFIINDPLQQQVKDKFNFLFYPLNQEGLIVGQCIGTQSLQNIVRYAQNELIKQGYITSQIVVNPQDLNQGQLVLNLSLGRIHQVISKDQSVSKLEIFAALPVSKGEILNLKHIDQGLENLKRSSGRDVDIKIEPAVSADGQELPGYSDLVISSRPYQKINLSIGADNSGYKSTGRYLGNIGIGINNPLHLNDSLNINLSHSLDDWHKDRNQSYYINYSVPFKNYEFSTSFNEYTFEQNTPGYNGPPITYKGKTRQTNVTLSRLLSRGSQYKTSIYTKAYHKTTRNTYGGISLSNSQNRTTTGWNIGLQHRQYIGTGLLDLALDYRRGTGALNAKSAPEERIYFDQIHLPVEGYARAPLWSADIRYSQPFTIYDHPVQYRLNWRGQYAPKILVGPDRFFIGGRYSVRGFDGEMSLTGDNGHYLQQEMSWNSPVPATQFYTGIDQGWVNGRNSIPNSRYLMGGVFGTRSYYKGIYLDAFLGHGLVAPNTLKKQWVTGFNINFSY</sequence>
<feature type="domain" description="Haemolysin activator HlyB C-terminal" evidence="4">
    <location>
        <begin position="146"/>
        <end position="467"/>
    </location>
</feature>
<accession>A0A2U3N400</accession>
<dbReference type="Pfam" id="PF17287">
    <property type="entry name" value="POTRA_3"/>
    <property type="match status" value="1"/>
</dbReference>
<feature type="domain" description="ShlB POTRA" evidence="6">
    <location>
        <begin position="81"/>
        <end position="135"/>
    </location>
</feature>
<feature type="domain" description="Polypeptide-transport-associated ShlB-type" evidence="5">
    <location>
        <begin position="30"/>
        <end position="78"/>
    </location>
</feature>
<dbReference type="InterPro" id="IPR027282">
    <property type="entry name" value="TPS"/>
</dbReference>
<reference evidence="8" key="1">
    <citation type="submission" date="2018-03" db="EMBL/GenBank/DDBJ databases">
        <authorList>
            <person name="Blom J."/>
        </authorList>
    </citation>
    <scope>NUCLEOTIDE SEQUENCE [LARGE SCALE GENOMIC DNA]</scope>
    <source>
        <strain evidence="8">KPC-SM-21</strain>
    </source>
</reference>
<protein>
    <submittedName>
        <fullName evidence="7">Hemolysin transporter protein ShlB</fullName>
    </submittedName>
</protein>
<name>A0A2U3N400_9GAMM</name>
<evidence type="ECO:0000259" key="6">
    <source>
        <dbReference type="Pfam" id="PF17287"/>
    </source>
</evidence>
<dbReference type="PANTHER" id="PTHR34597">
    <property type="entry name" value="SLR1661 PROTEIN"/>
    <property type="match status" value="1"/>
</dbReference>
<dbReference type="Pfam" id="PF08479">
    <property type="entry name" value="POTRA_2"/>
    <property type="match status" value="1"/>
</dbReference>
<keyword evidence="8" id="KW-1185">Reference proteome</keyword>
<dbReference type="AlphaFoldDB" id="A0A2U3N400"/>
<dbReference type="InterPro" id="IPR005565">
    <property type="entry name" value="Hemolysn_activator_HlyB_C"/>
</dbReference>
<evidence type="ECO:0000313" key="8">
    <source>
        <dbReference type="Proteomes" id="UP000245974"/>
    </source>
</evidence>
<dbReference type="Gene3D" id="2.40.160.50">
    <property type="entry name" value="membrane protein fhac: a member of the omp85/tpsb transporter family"/>
    <property type="match status" value="1"/>
</dbReference>
<gene>
    <name evidence="7" type="primary">shlB</name>
    <name evidence="7" type="ORF">KPC_3584</name>
</gene>
<keyword evidence="1" id="KW-0472">Membrane</keyword>
<dbReference type="InParanoid" id="A0A2U3N400"/>
<dbReference type="InterPro" id="IPR013686">
    <property type="entry name" value="Polypept-transport_assoc_ShlB"/>
</dbReference>
<dbReference type="GO" id="GO:0008320">
    <property type="term" value="F:protein transmembrane transporter activity"/>
    <property type="evidence" value="ECO:0007669"/>
    <property type="project" value="TreeGrafter"/>
</dbReference>
<dbReference type="InterPro" id="IPR051544">
    <property type="entry name" value="TPS_OM_transporter"/>
</dbReference>
<keyword evidence="2" id="KW-0812">Transmembrane</keyword>
<evidence type="ECO:0000256" key="3">
    <source>
        <dbReference type="ARBA" id="ARBA00023237"/>
    </source>
</evidence>
<dbReference type="Gene3D" id="3.10.20.310">
    <property type="entry name" value="membrane protein fhac"/>
    <property type="match status" value="1"/>
</dbReference>
<evidence type="ECO:0000256" key="2">
    <source>
        <dbReference type="ARBA" id="ARBA00022692"/>
    </source>
</evidence>
<keyword evidence="1" id="KW-1134">Transmembrane beta strand</keyword>